<proteinExistence type="predicted"/>
<accession>A0AA40E1K4</accession>
<evidence type="ECO:0000313" key="2">
    <source>
        <dbReference type="EMBL" id="KAK0719298.1"/>
    </source>
</evidence>
<dbReference type="EMBL" id="JAUKUA010000003">
    <property type="protein sequence ID" value="KAK0719298.1"/>
    <property type="molecule type" value="Genomic_DNA"/>
</dbReference>
<sequence length="247" mass="27263">MRRRFASLFSCCRPRGHLMPDTDPGDMRSQAVGEGSNEEPSQCAAPECPHRAGDIRDKVLRALRLASLADRLDGRDGFIPRDDLIRLVNAHVVSDILRISVPELDQATMAEAVDRICPDEGQCKCCKWPCTGARLLFAALAMTAAEDRIAQLFSSAEPSWLCDSSPTLGSAEGYFTNLSLDGVRTAARPAKEKGEFFVQMPWCMRSPYLSALTSDPPRLDKRITLPLIELGDEKGQRRPTTAISRSR</sequence>
<protein>
    <submittedName>
        <fullName evidence="2">Uncharacterized protein</fullName>
    </submittedName>
</protein>
<name>A0AA40E1K4_9PEZI</name>
<evidence type="ECO:0000256" key="1">
    <source>
        <dbReference type="SAM" id="MobiDB-lite"/>
    </source>
</evidence>
<organism evidence="2 3">
    <name type="scientific">Lasiosphaeris hirsuta</name>
    <dbReference type="NCBI Taxonomy" id="260670"/>
    <lineage>
        <taxon>Eukaryota</taxon>
        <taxon>Fungi</taxon>
        <taxon>Dikarya</taxon>
        <taxon>Ascomycota</taxon>
        <taxon>Pezizomycotina</taxon>
        <taxon>Sordariomycetes</taxon>
        <taxon>Sordariomycetidae</taxon>
        <taxon>Sordariales</taxon>
        <taxon>Lasiosphaeriaceae</taxon>
        <taxon>Lasiosphaeris</taxon>
    </lineage>
</organism>
<keyword evidence="3" id="KW-1185">Reference proteome</keyword>
<gene>
    <name evidence="2" type="ORF">B0H67DRAFT_149986</name>
</gene>
<dbReference type="AlphaFoldDB" id="A0AA40E1K4"/>
<reference evidence="2" key="1">
    <citation type="submission" date="2023-06" db="EMBL/GenBank/DDBJ databases">
        <title>Genome-scale phylogeny and comparative genomics of the fungal order Sordariales.</title>
        <authorList>
            <consortium name="Lawrence Berkeley National Laboratory"/>
            <person name="Hensen N."/>
            <person name="Bonometti L."/>
            <person name="Westerberg I."/>
            <person name="Brannstrom I.O."/>
            <person name="Guillou S."/>
            <person name="Cros-Aarteil S."/>
            <person name="Calhoun S."/>
            <person name="Haridas S."/>
            <person name="Kuo A."/>
            <person name="Mondo S."/>
            <person name="Pangilinan J."/>
            <person name="Riley R."/>
            <person name="Labutti K."/>
            <person name="Andreopoulos B."/>
            <person name="Lipzen A."/>
            <person name="Chen C."/>
            <person name="Yanf M."/>
            <person name="Daum C."/>
            <person name="Ng V."/>
            <person name="Clum A."/>
            <person name="Steindorff A."/>
            <person name="Ohm R."/>
            <person name="Martin F."/>
            <person name="Silar P."/>
            <person name="Natvig D."/>
            <person name="Lalanne C."/>
            <person name="Gautier V."/>
            <person name="Ament-Velasquez S.L."/>
            <person name="Kruys A."/>
            <person name="Hutchinson M.I."/>
            <person name="Powell A.J."/>
            <person name="Barry K."/>
            <person name="Miller A.N."/>
            <person name="Grigoriev I.V."/>
            <person name="Debuchy R."/>
            <person name="Gladieux P."/>
            <person name="Thoren M.H."/>
            <person name="Johannesson H."/>
        </authorList>
    </citation>
    <scope>NUCLEOTIDE SEQUENCE</scope>
    <source>
        <strain evidence="2">SMH4607-1</strain>
    </source>
</reference>
<comment type="caution">
    <text evidence="2">The sequence shown here is derived from an EMBL/GenBank/DDBJ whole genome shotgun (WGS) entry which is preliminary data.</text>
</comment>
<dbReference type="Proteomes" id="UP001172102">
    <property type="component" value="Unassembled WGS sequence"/>
</dbReference>
<evidence type="ECO:0000313" key="3">
    <source>
        <dbReference type="Proteomes" id="UP001172102"/>
    </source>
</evidence>
<feature type="region of interest" description="Disordered" evidence="1">
    <location>
        <begin position="16"/>
        <end position="47"/>
    </location>
</feature>